<comment type="caution">
    <text evidence="2">The sequence shown here is derived from an EMBL/GenBank/DDBJ whole genome shotgun (WGS) entry which is preliminary data.</text>
</comment>
<dbReference type="AlphaFoldDB" id="A0A934NPP1"/>
<feature type="compositionally biased region" description="Polar residues" evidence="1">
    <location>
        <begin position="1"/>
        <end position="10"/>
    </location>
</feature>
<name>A0A934NPP1_9NOCA</name>
<dbReference type="Gene3D" id="1.10.357.10">
    <property type="entry name" value="Tetracycline Repressor, domain 2"/>
    <property type="match status" value="1"/>
</dbReference>
<organism evidence="2 3">
    <name type="scientific">Antrihabitans stalagmiti</name>
    <dbReference type="NCBI Taxonomy" id="2799499"/>
    <lineage>
        <taxon>Bacteria</taxon>
        <taxon>Bacillati</taxon>
        <taxon>Actinomycetota</taxon>
        <taxon>Actinomycetes</taxon>
        <taxon>Mycobacteriales</taxon>
        <taxon>Nocardiaceae</taxon>
        <taxon>Antrihabitans</taxon>
    </lineage>
</organism>
<sequence>MDSQPLQGDSTFHRARTDEQRQERTSAIHSSARSALATTDVSGVTLRRISAGAALAPSNVLRYVGSRESLLLDILSDEYGAWLTDLSDHLGGEPRSVDEVADALAVGLAARPILCRLVAAAPELLRGLRSADAAERARNQRVENGAAVAALLASSLQIPLTASDGALLTASLHASVTAAAAFADQTVFPVTPQVAIRELVAIQLEGFVARAANRRRS</sequence>
<dbReference type="RefSeq" id="WP_199703847.1">
    <property type="nucleotide sequence ID" value="NZ_JAEMNV010000003.1"/>
</dbReference>
<feature type="compositionally biased region" description="Basic and acidic residues" evidence="1">
    <location>
        <begin position="11"/>
        <end position="26"/>
    </location>
</feature>
<keyword evidence="3" id="KW-1185">Reference proteome</keyword>
<dbReference type="EMBL" id="JAEMNV010000003">
    <property type="protein sequence ID" value="MBJ8339133.1"/>
    <property type="molecule type" value="Genomic_DNA"/>
</dbReference>
<accession>A0A934NPP1</accession>
<gene>
    <name evidence="2" type="ORF">JGU71_09565</name>
</gene>
<reference evidence="2" key="1">
    <citation type="submission" date="2020-12" db="EMBL/GenBank/DDBJ databases">
        <title>Antrihabitans popcorni sp. nov. and Antrihabitans auranticaus sp. nov., isolated from a larva cave.</title>
        <authorList>
            <person name="Lee S.D."/>
            <person name="Kim I.S."/>
        </authorList>
    </citation>
    <scope>NUCLEOTIDE SEQUENCE</scope>
    <source>
        <strain evidence="2">YC3-6</strain>
    </source>
</reference>
<dbReference type="SUPFAM" id="SSF46689">
    <property type="entry name" value="Homeodomain-like"/>
    <property type="match status" value="1"/>
</dbReference>
<protein>
    <recommendedName>
        <fullName evidence="4">TetR family transcriptional regulator</fullName>
    </recommendedName>
</protein>
<dbReference type="InterPro" id="IPR009057">
    <property type="entry name" value="Homeodomain-like_sf"/>
</dbReference>
<evidence type="ECO:0000256" key="1">
    <source>
        <dbReference type="SAM" id="MobiDB-lite"/>
    </source>
</evidence>
<feature type="region of interest" description="Disordered" evidence="1">
    <location>
        <begin position="1"/>
        <end position="33"/>
    </location>
</feature>
<evidence type="ECO:0000313" key="3">
    <source>
        <dbReference type="Proteomes" id="UP000655868"/>
    </source>
</evidence>
<proteinExistence type="predicted"/>
<dbReference type="Proteomes" id="UP000655868">
    <property type="component" value="Unassembled WGS sequence"/>
</dbReference>
<evidence type="ECO:0000313" key="2">
    <source>
        <dbReference type="EMBL" id="MBJ8339133.1"/>
    </source>
</evidence>
<evidence type="ECO:0008006" key="4">
    <source>
        <dbReference type="Google" id="ProtNLM"/>
    </source>
</evidence>